<dbReference type="RefSeq" id="WP_049680978.1">
    <property type="nucleotide sequence ID" value="NZ_LFZW01000001.1"/>
</dbReference>
<keyword evidence="2" id="KW-1185">Reference proteome</keyword>
<dbReference type="OrthoDB" id="2902463at2"/>
<evidence type="ECO:0000313" key="1">
    <source>
        <dbReference type="EMBL" id="KMY49637.1"/>
    </source>
</evidence>
<gene>
    <name evidence="1" type="ORF">AC625_08875</name>
</gene>
<dbReference type="Proteomes" id="UP000037146">
    <property type="component" value="Unassembled WGS sequence"/>
</dbReference>
<reference evidence="2" key="1">
    <citation type="submission" date="2015-07" db="EMBL/GenBank/DDBJ databases">
        <title>Genome sequencing project for genomic taxonomy and phylogenomics of Bacillus-like bacteria.</title>
        <authorList>
            <person name="Liu B."/>
            <person name="Wang J."/>
            <person name="Zhu Y."/>
            <person name="Liu G."/>
            <person name="Chen Q."/>
            <person name="Chen Z."/>
            <person name="Lan J."/>
            <person name="Che J."/>
            <person name="Ge C."/>
            <person name="Shi H."/>
            <person name="Pan Z."/>
            <person name="Liu X."/>
        </authorList>
    </citation>
    <scope>NUCLEOTIDE SEQUENCE [LARGE SCALE GENOMIC DNA]</scope>
    <source>
        <strain evidence="2">FJAT-27997</strain>
    </source>
</reference>
<proteinExistence type="predicted"/>
<protein>
    <submittedName>
        <fullName evidence="1">Uncharacterized protein</fullName>
    </submittedName>
</protein>
<accession>A0A0K9GTN6</accession>
<name>A0A0K9GTN6_9BACI</name>
<sequence length="135" mass="15497">MEKTEPNKTKNLKEYLIFDECNAMFKQDPEETQYPNGKYQLKGGAMVNAASFNYEASDVFDYATVIFYEGKLAHLQLDTESSVEDIEKRLSISFHTAIVEPYKFGSGYEVIFNETFADENIAILPNERDELKVVK</sequence>
<comment type="caution">
    <text evidence="1">The sequence shown here is derived from an EMBL/GenBank/DDBJ whole genome shotgun (WGS) entry which is preliminary data.</text>
</comment>
<dbReference type="PATRIC" id="fig|1679170.3.peg.1931"/>
<dbReference type="AlphaFoldDB" id="A0A0K9GTN6"/>
<dbReference type="EMBL" id="LFZW01000001">
    <property type="protein sequence ID" value="KMY49637.1"/>
    <property type="molecule type" value="Genomic_DNA"/>
</dbReference>
<organism evidence="1 2">
    <name type="scientific">Peribacillus loiseleuriae</name>
    <dbReference type="NCBI Taxonomy" id="1679170"/>
    <lineage>
        <taxon>Bacteria</taxon>
        <taxon>Bacillati</taxon>
        <taxon>Bacillota</taxon>
        <taxon>Bacilli</taxon>
        <taxon>Bacillales</taxon>
        <taxon>Bacillaceae</taxon>
        <taxon>Peribacillus</taxon>
    </lineage>
</organism>
<evidence type="ECO:0000313" key="2">
    <source>
        <dbReference type="Proteomes" id="UP000037146"/>
    </source>
</evidence>